<dbReference type="Gene3D" id="2.30.30.240">
    <property type="entry name" value="PRC-barrel domain"/>
    <property type="match status" value="1"/>
</dbReference>
<evidence type="ECO:0000313" key="3">
    <source>
        <dbReference type="Proteomes" id="UP000198597"/>
    </source>
</evidence>
<protein>
    <submittedName>
        <fullName evidence="2">Uncharacterized protein YrrD, contains PRC-barrel domain</fullName>
    </submittedName>
</protein>
<evidence type="ECO:0000313" key="2">
    <source>
        <dbReference type="EMBL" id="SDP28125.1"/>
    </source>
</evidence>
<dbReference type="STRING" id="94869.SAMN04488529_103163"/>
<gene>
    <name evidence="2" type="ORF">SAMN04488529_103163</name>
</gene>
<feature type="domain" description="PRC-barrel" evidence="1">
    <location>
        <begin position="11"/>
        <end position="69"/>
    </location>
</feature>
<dbReference type="Proteomes" id="UP000198597">
    <property type="component" value="Unassembled WGS sequence"/>
</dbReference>
<dbReference type="OrthoDB" id="1716342at2"/>
<dbReference type="RefSeq" id="WP_089968060.1">
    <property type="nucleotide sequence ID" value="NZ_FNJM01000003.1"/>
</dbReference>
<proteinExistence type="predicted"/>
<accession>A0A1H0RFD7</accession>
<reference evidence="2 3" key="1">
    <citation type="submission" date="2016-10" db="EMBL/GenBank/DDBJ databases">
        <authorList>
            <person name="de Groot N.N."/>
        </authorList>
    </citation>
    <scope>NUCLEOTIDE SEQUENCE [LARGE SCALE GENOMIC DNA]</scope>
    <source>
        <strain evidence="2 3">DSM 12272</strain>
    </source>
</reference>
<dbReference type="Pfam" id="PF05239">
    <property type="entry name" value="PRC"/>
    <property type="match status" value="1"/>
</dbReference>
<evidence type="ECO:0000259" key="1">
    <source>
        <dbReference type="Pfam" id="PF05239"/>
    </source>
</evidence>
<name>A0A1H0RFD7_9CLOT</name>
<sequence>MLKTRDFYLIKVYDIKGKYLGVIDDIAIDFYKGQVIGFFISNFSLFSKKNYIDKKEIISINEVVIVNTMTHYNGLSFKEIKDMDIMDNNNTMRGVLEDLIIEKKDLSIKGIIMSSGIFDKMLKGKEILLLKQCILGENFILYSGNDAIRLQTLPHNIGEYDKLKQA</sequence>
<organism evidence="2 3">
    <name type="scientific">Clostridium gasigenes</name>
    <dbReference type="NCBI Taxonomy" id="94869"/>
    <lineage>
        <taxon>Bacteria</taxon>
        <taxon>Bacillati</taxon>
        <taxon>Bacillota</taxon>
        <taxon>Clostridia</taxon>
        <taxon>Eubacteriales</taxon>
        <taxon>Clostridiaceae</taxon>
        <taxon>Clostridium</taxon>
    </lineage>
</organism>
<dbReference type="SUPFAM" id="SSF50346">
    <property type="entry name" value="PRC-barrel domain"/>
    <property type="match status" value="2"/>
</dbReference>
<dbReference type="EMBL" id="FNJM01000003">
    <property type="protein sequence ID" value="SDP28125.1"/>
    <property type="molecule type" value="Genomic_DNA"/>
</dbReference>
<dbReference type="InterPro" id="IPR011033">
    <property type="entry name" value="PRC_barrel-like_sf"/>
</dbReference>
<keyword evidence="3" id="KW-1185">Reference proteome</keyword>
<dbReference type="AlphaFoldDB" id="A0A1H0RFD7"/>
<dbReference type="InterPro" id="IPR027275">
    <property type="entry name" value="PRC-brl_dom"/>
</dbReference>